<protein>
    <submittedName>
        <fullName evidence="2">Uncharacterized protein</fullName>
    </submittedName>
</protein>
<dbReference type="RefSeq" id="WP_165872662.1">
    <property type="nucleotide sequence ID" value="NZ_OU594967.1"/>
</dbReference>
<feature type="region of interest" description="Disordered" evidence="1">
    <location>
        <begin position="1"/>
        <end position="47"/>
    </location>
</feature>
<name>A0A4R1K795_9GAMM</name>
<organism evidence="2 3">
    <name type="scientific">Celerinatantimonas diazotrophica</name>
    <dbReference type="NCBI Taxonomy" id="412034"/>
    <lineage>
        <taxon>Bacteria</taxon>
        <taxon>Pseudomonadati</taxon>
        <taxon>Pseudomonadota</taxon>
        <taxon>Gammaproteobacteria</taxon>
        <taxon>Celerinatantimonadaceae</taxon>
        <taxon>Celerinatantimonas</taxon>
    </lineage>
</organism>
<evidence type="ECO:0000313" key="3">
    <source>
        <dbReference type="Proteomes" id="UP000295565"/>
    </source>
</evidence>
<feature type="compositionally biased region" description="Low complexity" evidence="1">
    <location>
        <begin position="30"/>
        <end position="47"/>
    </location>
</feature>
<keyword evidence="3" id="KW-1185">Reference proteome</keyword>
<gene>
    <name evidence="2" type="ORF">EV690_1087</name>
</gene>
<sequence length="47" mass="5242">MRKKITPQNNSANTQNPNKGSSGTNRQYDQNQGNIGKQKNPNQQGKK</sequence>
<dbReference type="EMBL" id="SMGD01000011">
    <property type="protein sequence ID" value="TCK58929.1"/>
    <property type="molecule type" value="Genomic_DNA"/>
</dbReference>
<reference evidence="2 3" key="1">
    <citation type="submission" date="2019-03" db="EMBL/GenBank/DDBJ databases">
        <title>Genomic Encyclopedia of Type Strains, Phase IV (KMG-IV): sequencing the most valuable type-strain genomes for metagenomic binning, comparative biology and taxonomic classification.</title>
        <authorList>
            <person name="Goeker M."/>
        </authorList>
    </citation>
    <scope>NUCLEOTIDE SEQUENCE [LARGE SCALE GENOMIC DNA]</scope>
    <source>
        <strain evidence="2 3">DSM 18577</strain>
    </source>
</reference>
<dbReference type="Proteomes" id="UP000295565">
    <property type="component" value="Unassembled WGS sequence"/>
</dbReference>
<accession>A0A4R1K795</accession>
<comment type="caution">
    <text evidence="2">The sequence shown here is derived from an EMBL/GenBank/DDBJ whole genome shotgun (WGS) entry which is preliminary data.</text>
</comment>
<dbReference type="AlphaFoldDB" id="A0A4R1K795"/>
<evidence type="ECO:0000256" key="1">
    <source>
        <dbReference type="SAM" id="MobiDB-lite"/>
    </source>
</evidence>
<feature type="compositionally biased region" description="Polar residues" evidence="1">
    <location>
        <begin position="1"/>
        <end position="29"/>
    </location>
</feature>
<proteinExistence type="predicted"/>
<evidence type="ECO:0000313" key="2">
    <source>
        <dbReference type="EMBL" id="TCK58929.1"/>
    </source>
</evidence>